<feature type="domain" description="Thiamine pyrophosphate enzyme TPP-binding" evidence="5">
    <location>
        <begin position="62"/>
        <end position="206"/>
    </location>
</feature>
<dbReference type="CDD" id="cd03376">
    <property type="entry name" value="TPP_PFOR_porB_like"/>
    <property type="match status" value="1"/>
</dbReference>
<comment type="catalytic activity">
    <reaction evidence="4">
        <text>a 2-oxocarboxylate + 2 oxidized [2Fe-2S]-[ferredoxin] + CoA = an acyl-CoA + 2 reduced [2Fe-2S]-[ferredoxin] + CO2 + H(+)</text>
        <dbReference type="Rhea" id="RHEA:42316"/>
        <dbReference type="Rhea" id="RHEA-COMP:10000"/>
        <dbReference type="Rhea" id="RHEA-COMP:10001"/>
        <dbReference type="ChEBI" id="CHEBI:15378"/>
        <dbReference type="ChEBI" id="CHEBI:16526"/>
        <dbReference type="ChEBI" id="CHEBI:33737"/>
        <dbReference type="ChEBI" id="CHEBI:33738"/>
        <dbReference type="ChEBI" id="CHEBI:35179"/>
        <dbReference type="ChEBI" id="CHEBI:57287"/>
        <dbReference type="ChEBI" id="CHEBI:58342"/>
        <dbReference type="EC" id="1.2.7.11"/>
    </reaction>
</comment>
<evidence type="ECO:0000259" key="5">
    <source>
        <dbReference type="Pfam" id="PF02775"/>
    </source>
</evidence>
<comment type="caution">
    <text evidence="6">The sequence shown here is derived from an EMBL/GenBank/DDBJ whole genome shotgun (WGS) entry which is preliminary data.</text>
</comment>
<dbReference type="GO" id="GO:0019164">
    <property type="term" value="F:pyruvate synthase activity"/>
    <property type="evidence" value="ECO:0007669"/>
    <property type="project" value="UniProtKB-ARBA"/>
</dbReference>
<comment type="subunit">
    <text evidence="1">Heterodimer composed of an alpha and a beta subunit.</text>
</comment>
<organism evidence="6">
    <name type="scientific">Fervidicoccus fontis</name>
    <dbReference type="NCBI Taxonomy" id="683846"/>
    <lineage>
        <taxon>Archaea</taxon>
        <taxon>Thermoproteota</taxon>
        <taxon>Thermoprotei</taxon>
        <taxon>Fervidicoccales</taxon>
        <taxon>Fervidicoccaceae</taxon>
        <taxon>Fervidicoccus</taxon>
    </lineage>
</organism>
<sequence>MSTSRPKVLGNYRNFVLPGDASCPGCPIPIGLKIVSSATDGKGILVVPACCTSVVVGTAPKTSMRMPIVHVPFASAAAVASGLREALLVRGLEDKQVIVWAGDGGTADIGMASLSGAAEKNADIIYIMYDNEAYMNTGIQRSSSTPRGAWTTTTPIMGKTEPKKDVARIMISHDVPYVATASIAYPHDFYNKLQTSLKIRGFRFIQLHSPCPVGWRFDDSLTVDVARMAVETGMWILYEYKNGAIEISNPSRYLIQQNKFKPIEEYIKIQGRFASVDENTLKDLYEYRNRNIEFLNKLAK</sequence>
<dbReference type="InterPro" id="IPR051479">
    <property type="entry name" value="PorB-like"/>
</dbReference>
<dbReference type="GO" id="GO:0030976">
    <property type="term" value="F:thiamine pyrophosphate binding"/>
    <property type="evidence" value="ECO:0007669"/>
    <property type="project" value="InterPro"/>
</dbReference>
<dbReference type="PANTHER" id="PTHR42897">
    <property type="entry name" value="PYRUVATE SYNTHASE SUBUNIT PORB"/>
    <property type="match status" value="1"/>
</dbReference>
<dbReference type="SUPFAM" id="SSF52518">
    <property type="entry name" value="Thiamin diphosphate-binding fold (THDP-binding)"/>
    <property type="match status" value="1"/>
</dbReference>
<evidence type="ECO:0000256" key="2">
    <source>
        <dbReference type="ARBA" id="ARBA00012691"/>
    </source>
</evidence>
<protein>
    <recommendedName>
        <fullName evidence="2">2-oxoacid oxidoreductase (ferredoxin)</fullName>
        <ecNumber evidence="2">1.2.7.11</ecNumber>
    </recommendedName>
</protein>
<dbReference type="PANTHER" id="PTHR42897:SF1">
    <property type="entry name" value="2-OXOACID OXIDOREDUCTASE (FERREDOXIN)"/>
    <property type="match status" value="1"/>
</dbReference>
<reference evidence="6" key="1">
    <citation type="journal article" date="2020" name="mSystems">
        <title>Genome- and Community-Level Interaction Insights into Carbon Utilization and Element Cycling Functions of Hydrothermarchaeota in Hydrothermal Sediment.</title>
        <authorList>
            <person name="Zhou Z."/>
            <person name="Liu Y."/>
            <person name="Xu W."/>
            <person name="Pan J."/>
            <person name="Luo Z.H."/>
            <person name="Li M."/>
        </authorList>
    </citation>
    <scope>NUCLEOTIDE SEQUENCE [LARGE SCALE GENOMIC DNA]</scope>
    <source>
        <strain evidence="6">SpSt-885</strain>
    </source>
</reference>
<name>A0A7J3SM25_9CREN</name>
<dbReference type="EC" id="1.2.7.11" evidence="2"/>
<dbReference type="InterPro" id="IPR011766">
    <property type="entry name" value="TPP_enzyme_TPP-bd"/>
</dbReference>
<dbReference type="Gene3D" id="3.40.50.970">
    <property type="match status" value="2"/>
</dbReference>
<evidence type="ECO:0000256" key="1">
    <source>
        <dbReference type="ARBA" id="ARBA00011631"/>
    </source>
</evidence>
<evidence type="ECO:0000256" key="4">
    <source>
        <dbReference type="ARBA" id="ARBA00048893"/>
    </source>
</evidence>
<dbReference type="Pfam" id="PF02775">
    <property type="entry name" value="TPP_enzyme_C"/>
    <property type="match status" value="1"/>
</dbReference>
<proteinExistence type="predicted"/>
<dbReference type="InterPro" id="IPR029061">
    <property type="entry name" value="THDP-binding"/>
</dbReference>
<dbReference type="AlphaFoldDB" id="A0A7J3SM25"/>
<evidence type="ECO:0000256" key="3">
    <source>
        <dbReference type="ARBA" id="ARBA00023002"/>
    </source>
</evidence>
<accession>A0A7J3SM25</accession>
<evidence type="ECO:0000313" key="6">
    <source>
        <dbReference type="EMBL" id="HGZ60332.1"/>
    </source>
</evidence>
<dbReference type="EMBL" id="DTLS01000110">
    <property type="protein sequence ID" value="HGZ60332.1"/>
    <property type="molecule type" value="Genomic_DNA"/>
</dbReference>
<keyword evidence="3" id="KW-0560">Oxidoreductase</keyword>
<dbReference type="NCBIfam" id="NF008818">
    <property type="entry name" value="PRK11864.1"/>
    <property type="match status" value="1"/>
</dbReference>
<gene>
    <name evidence="6" type="ORF">ENW83_03900</name>
</gene>
<dbReference type="GO" id="GO:0018491">
    <property type="term" value="F:2-oxobutyrate synthase activity"/>
    <property type="evidence" value="ECO:0007669"/>
    <property type="project" value="UniProtKB-ARBA"/>
</dbReference>